<dbReference type="EMBL" id="CP009920">
    <property type="protein sequence ID" value="AJI23928.1"/>
    <property type="molecule type" value="Genomic_DNA"/>
</dbReference>
<evidence type="ECO:0000256" key="2">
    <source>
        <dbReference type="ARBA" id="ARBA00022630"/>
    </source>
</evidence>
<protein>
    <submittedName>
        <fullName evidence="6">Flavin reductase like domain protein</fullName>
    </submittedName>
</protein>
<organism evidence="6 7">
    <name type="scientific">Priestia megaterium (strain ATCC 14581 / DSM 32 / CCUG 1817 / JCM 2506 / NBRC 15308 / NCIMB 9376 / NCTC 10342 / NRRL B-14308 / VKM B-512 / Ford 19)</name>
    <name type="common">Bacillus megaterium</name>
    <dbReference type="NCBI Taxonomy" id="1348623"/>
    <lineage>
        <taxon>Bacteria</taxon>
        <taxon>Bacillati</taxon>
        <taxon>Bacillota</taxon>
        <taxon>Bacilli</taxon>
        <taxon>Bacillales</taxon>
        <taxon>Bacillaceae</taxon>
        <taxon>Priestia</taxon>
    </lineage>
</organism>
<dbReference type="RefSeq" id="WP_034654047.1">
    <property type="nucleotide sequence ID" value="NZ_BCVB01000007.1"/>
</dbReference>
<evidence type="ECO:0000256" key="3">
    <source>
        <dbReference type="ARBA" id="ARBA00022643"/>
    </source>
</evidence>
<dbReference type="KEGG" id="bmeg:BG04_3221"/>
<dbReference type="InterPro" id="IPR012349">
    <property type="entry name" value="Split_barrel_FMN-bd"/>
</dbReference>
<proteinExistence type="inferred from homology"/>
<evidence type="ECO:0000313" key="6">
    <source>
        <dbReference type="EMBL" id="AJI23928.1"/>
    </source>
</evidence>
<evidence type="ECO:0000256" key="4">
    <source>
        <dbReference type="ARBA" id="ARBA00038054"/>
    </source>
</evidence>
<dbReference type="PANTHER" id="PTHR33798">
    <property type="entry name" value="FLAVOPROTEIN OXYGENASE"/>
    <property type="match status" value="1"/>
</dbReference>
<evidence type="ECO:0000259" key="5">
    <source>
        <dbReference type="SMART" id="SM00903"/>
    </source>
</evidence>
<reference evidence="6 7" key="1">
    <citation type="journal article" date="2015" name="Genome Announc.">
        <title>Complete genome sequences for 35 biothreat assay-relevant bacillus species.</title>
        <authorList>
            <person name="Johnson S.L."/>
            <person name="Daligault H.E."/>
            <person name="Davenport K.W."/>
            <person name="Jaissle J."/>
            <person name="Frey K.G."/>
            <person name="Ladner J.T."/>
            <person name="Broomall S.M."/>
            <person name="Bishop-Lilly K.A."/>
            <person name="Bruce D.C."/>
            <person name="Gibbons H.S."/>
            <person name="Coyne S.R."/>
            <person name="Lo C.C."/>
            <person name="Meincke L."/>
            <person name="Munk A.C."/>
            <person name="Koroleva G.I."/>
            <person name="Rosenzweig C.N."/>
            <person name="Palacios G.F."/>
            <person name="Redden C.L."/>
            <person name="Minogue T.D."/>
            <person name="Chain P.S."/>
        </authorList>
    </citation>
    <scope>NUCLEOTIDE SEQUENCE [LARGE SCALE GENOMIC DNA]</scope>
    <source>
        <strain evidence="7">ATCC 14581 / DSM 32 / JCM 2506 / NBRC 15308 / NCIMB 9376 / NCTC 10342 / NRRL B-14308 / VKM B-512</strain>
    </source>
</reference>
<evidence type="ECO:0000313" key="7">
    <source>
        <dbReference type="Proteomes" id="UP000031829"/>
    </source>
</evidence>
<feature type="domain" description="Flavin reductase like" evidence="5">
    <location>
        <begin position="20"/>
        <end position="174"/>
    </location>
</feature>
<dbReference type="Proteomes" id="UP000031829">
    <property type="component" value="Chromosome"/>
</dbReference>
<comment type="similarity">
    <text evidence="4">Belongs to the flavoredoxin family.</text>
</comment>
<dbReference type="InterPro" id="IPR002563">
    <property type="entry name" value="Flavin_Rdtase-like_dom"/>
</dbReference>
<dbReference type="Gene3D" id="2.30.110.10">
    <property type="entry name" value="Electron Transport, Fmn-binding Protein, Chain A"/>
    <property type="match status" value="1"/>
</dbReference>
<name>A0A0B6ATF2_PRIM2</name>
<keyword evidence="3" id="KW-0288">FMN</keyword>
<dbReference type="PANTHER" id="PTHR33798:SF5">
    <property type="entry name" value="FLAVIN REDUCTASE LIKE DOMAIN-CONTAINING PROTEIN"/>
    <property type="match status" value="1"/>
</dbReference>
<gene>
    <name evidence="6" type="ORF">BG04_3221</name>
</gene>
<dbReference type="GO" id="GO:0010181">
    <property type="term" value="F:FMN binding"/>
    <property type="evidence" value="ECO:0007669"/>
    <property type="project" value="InterPro"/>
</dbReference>
<dbReference type="Pfam" id="PF01613">
    <property type="entry name" value="Flavin_Reduct"/>
    <property type="match status" value="1"/>
</dbReference>
<dbReference type="AlphaFoldDB" id="A0A0B6ATF2"/>
<dbReference type="SUPFAM" id="SSF50475">
    <property type="entry name" value="FMN-binding split barrel"/>
    <property type="match status" value="1"/>
</dbReference>
<dbReference type="GeneID" id="93641283"/>
<dbReference type="HOGENOM" id="CLU_059021_3_1_9"/>
<evidence type="ECO:0000256" key="1">
    <source>
        <dbReference type="ARBA" id="ARBA00001917"/>
    </source>
</evidence>
<comment type="cofactor">
    <cofactor evidence="1">
        <name>FMN</name>
        <dbReference type="ChEBI" id="CHEBI:58210"/>
    </cofactor>
</comment>
<dbReference type="SMART" id="SM00903">
    <property type="entry name" value="Flavin_Reduct"/>
    <property type="match status" value="1"/>
</dbReference>
<accession>A0A0B6ATF2</accession>
<keyword evidence="2" id="KW-0285">Flavoprotein</keyword>
<dbReference type="GO" id="GO:0016646">
    <property type="term" value="F:oxidoreductase activity, acting on the CH-NH group of donors, NAD or NADP as acceptor"/>
    <property type="evidence" value="ECO:0007669"/>
    <property type="project" value="UniProtKB-ARBA"/>
</dbReference>
<sequence length="203" mass="22014">MKVVDPAVQSAKDNYHLLTGVVIPRPIAFITSQNDDGVVNAAPFSFFNVVAAEPPLIAVSVSRSEGQMTKDTAKNISASKEFVVHLVDESLVEQVNQAASSYPSSVSEVEETGLTLAPSKKVQVPGIQEASIRMECKLHQIVPLGTDEAYSSDLFIGEVVMFHISEKVIENDRVSAERVKPVSRLAGSNYSKLGQLFSLERPK</sequence>